<dbReference type="AlphaFoldDB" id="A0A4C1XZT6"/>
<name>A0A4C1XZT6_EUMVA</name>
<dbReference type="Proteomes" id="UP000299102">
    <property type="component" value="Unassembled WGS sequence"/>
</dbReference>
<organism evidence="1 2">
    <name type="scientific">Eumeta variegata</name>
    <name type="common">Bagworm moth</name>
    <name type="synonym">Eumeta japonica</name>
    <dbReference type="NCBI Taxonomy" id="151549"/>
    <lineage>
        <taxon>Eukaryota</taxon>
        <taxon>Metazoa</taxon>
        <taxon>Ecdysozoa</taxon>
        <taxon>Arthropoda</taxon>
        <taxon>Hexapoda</taxon>
        <taxon>Insecta</taxon>
        <taxon>Pterygota</taxon>
        <taxon>Neoptera</taxon>
        <taxon>Endopterygota</taxon>
        <taxon>Lepidoptera</taxon>
        <taxon>Glossata</taxon>
        <taxon>Ditrysia</taxon>
        <taxon>Tineoidea</taxon>
        <taxon>Psychidae</taxon>
        <taxon>Oiketicinae</taxon>
        <taxon>Eumeta</taxon>
    </lineage>
</organism>
<gene>
    <name evidence="1" type="ORF">EVAR_22179_1</name>
</gene>
<proteinExistence type="predicted"/>
<protein>
    <submittedName>
        <fullName evidence="1">Uncharacterized protein</fullName>
    </submittedName>
</protein>
<evidence type="ECO:0000313" key="2">
    <source>
        <dbReference type="Proteomes" id="UP000299102"/>
    </source>
</evidence>
<accession>A0A4C1XZT6</accession>
<comment type="caution">
    <text evidence="1">The sequence shown here is derived from an EMBL/GenBank/DDBJ whole genome shotgun (WGS) entry which is preliminary data.</text>
</comment>
<sequence length="86" mass="9979">MKSKFQTERRVWKTVEPNKNINIVNRIGIRRDYDCDYDAGPVGGEWKFNITKGLKVFFHELAFQPFDIARMPGVIRGEREVSSACT</sequence>
<evidence type="ECO:0000313" key="1">
    <source>
        <dbReference type="EMBL" id="GBP67777.1"/>
    </source>
</evidence>
<reference evidence="1 2" key="1">
    <citation type="journal article" date="2019" name="Commun. Biol.">
        <title>The bagworm genome reveals a unique fibroin gene that provides high tensile strength.</title>
        <authorList>
            <person name="Kono N."/>
            <person name="Nakamura H."/>
            <person name="Ohtoshi R."/>
            <person name="Tomita M."/>
            <person name="Numata K."/>
            <person name="Arakawa K."/>
        </authorList>
    </citation>
    <scope>NUCLEOTIDE SEQUENCE [LARGE SCALE GENOMIC DNA]</scope>
</reference>
<dbReference type="EMBL" id="BGZK01000991">
    <property type="protein sequence ID" value="GBP67777.1"/>
    <property type="molecule type" value="Genomic_DNA"/>
</dbReference>
<keyword evidence="2" id="KW-1185">Reference proteome</keyword>